<evidence type="ECO:0000313" key="1">
    <source>
        <dbReference type="EMBL" id="RVW59529.1"/>
    </source>
</evidence>
<reference evidence="1 2" key="1">
    <citation type="journal article" date="2018" name="PLoS Genet.">
        <title>Population sequencing reveals clonal diversity and ancestral inbreeding in the grapevine cultivar Chardonnay.</title>
        <authorList>
            <person name="Roach M.J."/>
            <person name="Johnson D.L."/>
            <person name="Bohlmann J."/>
            <person name="van Vuuren H.J."/>
            <person name="Jones S.J."/>
            <person name="Pretorius I.S."/>
            <person name="Schmidt S.A."/>
            <person name="Borneman A.R."/>
        </authorList>
    </citation>
    <scope>NUCLEOTIDE SEQUENCE [LARGE SCALE GENOMIC DNA]</scope>
    <source>
        <strain evidence="2">cv. Chardonnay</strain>
        <tissue evidence="1">Leaf</tissue>
    </source>
</reference>
<dbReference type="AlphaFoldDB" id="A0A438FHQ4"/>
<proteinExistence type="predicted"/>
<organism evidence="1 2">
    <name type="scientific">Vitis vinifera</name>
    <name type="common">Grape</name>
    <dbReference type="NCBI Taxonomy" id="29760"/>
    <lineage>
        <taxon>Eukaryota</taxon>
        <taxon>Viridiplantae</taxon>
        <taxon>Streptophyta</taxon>
        <taxon>Embryophyta</taxon>
        <taxon>Tracheophyta</taxon>
        <taxon>Spermatophyta</taxon>
        <taxon>Magnoliopsida</taxon>
        <taxon>eudicotyledons</taxon>
        <taxon>Gunneridae</taxon>
        <taxon>Pentapetalae</taxon>
        <taxon>rosids</taxon>
        <taxon>Vitales</taxon>
        <taxon>Vitaceae</taxon>
        <taxon>Viteae</taxon>
        <taxon>Vitis</taxon>
    </lineage>
</organism>
<dbReference type="Proteomes" id="UP000288805">
    <property type="component" value="Unassembled WGS sequence"/>
</dbReference>
<name>A0A438FHQ4_VITVI</name>
<comment type="caution">
    <text evidence="1">The sequence shown here is derived from an EMBL/GenBank/DDBJ whole genome shotgun (WGS) entry which is preliminary data.</text>
</comment>
<gene>
    <name evidence="1" type="ORF">CK203_100726</name>
</gene>
<evidence type="ECO:0000313" key="2">
    <source>
        <dbReference type="Proteomes" id="UP000288805"/>
    </source>
</evidence>
<protein>
    <submittedName>
        <fullName evidence="1">Uncharacterized protein</fullName>
    </submittedName>
</protein>
<accession>A0A438FHQ4</accession>
<dbReference type="EMBL" id="QGNW01000888">
    <property type="protein sequence ID" value="RVW59529.1"/>
    <property type="molecule type" value="Genomic_DNA"/>
</dbReference>
<sequence length="99" mass="11060">MPQRDVGGIERYQPLSIDIEVQRRQREEFQVAKFISSLDYEYAQNKHSILASDKLPSLSNVYSHLQHIELQSFPLGNGIKDTPVLASIGQGRGGPPIQG</sequence>